<dbReference type="Gene3D" id="3.20.20.370">
    <property type="entry name" value="Glycoside hydrolase/deacetylase"/>
    <property type="match status" value="1"/>
</dbReference>
<comment type="caution">
    <text evidence="5">The sequence shown here is derived from an EMBL/GenBank/DDBJ whole genome shotgun (WGS) entry which is preliminary data.</text>
</comment>
<protein>
    <recommendedName>
        <fullName evidence="4">NodB homology domain-containing protein</fullName>
    </recommendedName>
</protein>
<dbReference type="PANTHER" id="PTHR34216">
    <property type="match status" value="1"/>
</dbReference>
<evidence type="ECO:0000313" key="5">
    <source>
        <dbReference type="EMBL" id="GAA1760063.1"/>
    </source>
</evidence>
<accession>A0ABP4WSV8</accession>
<dbReference type="SUPFAM" id="SSF88713">
    <property type="entry name" value="Glycoside hydrolase/deacetylase"/>
    <property type="match status" value="1"/>
</dbReference>
<proteinExistence type="predicted"/>
<dbReference type="InterPro" id="IPR002509">
    <property type="entry name" value="NODB_dom"/>
</dbReference>
<organism evidence="5 6">
    <name type="scientific">Kocuria aegyptia</name>
    <dbReference type="NCBI Taxonomy" id="330943"/>
    <lineage>
        <taxon>Bacteria</taxon>
        <taxon>Bacillati</taxon>
        <taxon>Actinomycetota</taxon>
        <taxon>Actinomycetes</taxon>
        <taxon>Micrococcales</taxon>
        <taxon>Micrococcaceae</taxon>
        <taxon>Kocuria</taxon>
    </lineage>
</organism>
<evidence type="ECO:0000259" key="4">
    <source>
        <dbReference type="PROSITE" id="PS51677"/>
    </source>
</evidence>
<comment type="subcellular location">
    <subcellularLocation>
        <location evidence="1">Secreted</location>
    </subcellularLocation>
</comment>
<dbReference type="EMBL" id="BAAAOA010000019">
    <property type="protein sequence ID" value="GAA1760063.1"/>
    <property type="molecule type" value="Genomic_DNA"/>
</dbReference>
<dbReference type="CDD" id="cd10918">
    <property type="entry name" value="CE4_NodB_like_5s_6s"/>
    <property type="match status" value="1"/>
</dbReference>
<evidence type="ECO:0000256" key="3">
    <source>
        <dbReference type="SAM" id="MobiDB-lite"/>
    </source>
</evidence>
<dbReference type="Proteomes" id="UP001501204">
    <property type="component" value="Unassembled WGS sequence"/>
</dbReference>
<feature type="domain" description="NodB homology" evidence="4">
    <location>
        <begin position="278"/>
        <end position="480"/>
    </location>
</feature>
<gene>
    <name evidence="5" type="ORF">GCM10009767_19010</name>
</gene>
<keyword evidence="2" id="KW-0732">Signal</keyword>
<evidence type="ECO:0000313" key="6">
    <source>
        <dbReference type="Proteomes" id="UP001501204"/>
    </source>
</evidence>
<sequence>MRISTIDRALLLGGPPLPLPHGQTFDPIIALEVLDRYGLPDGYPFALDDDGTADGCHYLNRYLLEGWQQRGLALETMRKTHIRFLTNFLRFLRARHADDEAAAQGQDLDTWLAGQGEPKLDLTDATRDDLLAYKKHRLNPLPHPRSQDASRITWPAHGPTDPCRGNPESADDDRPAAVSAGLAAATCPGTALGARTLRAEPTPCPANSSARGSHMTPVIPILLYHSIDDRPAAGFTPWTIGRAQFAEHLDLLVGLGYHALSVADLMNFMVAGKPVPERTVVLTFDDGLADFSTNAWPRLKSRGLPATLYVTAGLVGGRSDWLAPLGAGSLPMLDAEGIRELADDGVEIGAHSMTHPQLDCVRAAIARREIIDSKHALESILDRRVDAFAYPHGYHTRAIEKMVSDAGYTSAAAVRNALSHDQDDRFSLARVTVTSDYTLDMIERVLRGQGVVRAPAGERWRTTAWRQVRRLRAGTARFVS</sequence>
<dbReference type="PROSITE" id="PS51677">
    <property type="entry name" value="NODB"/>
    <property type="match status" value="1"/>
</dbReference>
<reference evidence="6" key="1">
    <citation type="journal article" date="2019" name="Int. J. Syst. Evol. Microbiol.">
        <title>The Global Catalogue of Microorganisms (GCM) 10K type strain sequencing project: providing services to taxonomists for standard genome sequencing and annotation.</title>
        <authorList>
            <consortium name="The Broad Institute Genomics Platform"/>
            <consortium name="The Broad Institute Genome Sequencing Center for Infectious Disease"/>
            <person name="Wu L."/>
            <person name="Ma J."/>
        </authorList>
    </citation>
    <scope>NUCLEOTIDE SEQUENCE [LARGE SCALE GENOMIC DNA]</scope>
    <source>
        <strain evidence="6">JCM 14735</strain>
    </source>
</reference>
<name>A0ABP4WSV8_9MICC</name>
<dbReference type="RefSeq" id="WP_344121926.1">
    <property type="nucleotide sequence ID" value="NZ_BAAAOA010000019.1"/>
</dbReference>
<feature type="region of interest" description="Disordered" evidence="3">
    <location>
        <begin position="138"/>
        <end position="174"/>
    </location>
</feature>
<dbReference type="PANTHER" id="PTHR34216:SF3">
    <property type="entry name" value="POLY-BETA-1,6-N-ACETYL-D-GLUCOSAMINE N-DEACETYLASE"/>
    <property type="match status" value="1"/>
</dbReference>
<dbReference type="InterPro" id="IPR011330">
    <property type="entry name" value="Glyco_hydro/deAcase_b/a-brl"/>
</dbReference>
<dbReference type="InterPro" id="IPR051398">
    <property type="entry name" value="Polysacch_Deacetylase"/>
</dbReference>
<evidence type="ECO:0000256" key="1">
    <source>
        <dbReference type="ARBA" id="ARBA00004613"/>
    </source>
</evidence>
<dbReference type="Pfam" id="PF01522">
    <property type="entry name" value="Polysacc_deac_1"/>
    <property type="match status" value="1"/>
</dbReference>
<evidence type="ECO:0000256" key="2">
    <source>
        <dbReference type="ARBA" id="ARBA00022729"/>
    </source>
</evidence>
<keyword evidence="6" id="KW-1185">Reference proteome</keyword>